<dbReference type="Gene3D" id="3.40.30.10">
    <property type="entry name" value="Glutaredoxin"/>
    <property type="match status" value="1"/>
</dbReference>
<dbReference type="PANTHER" id="PTHR13887:SF41">
    <property type="entry name" value="THIOREDOXIN SUPERFAMILY PROTEIN"/>
    <property type="match status" value="1"/>
</dbReference>
<evidence type="ECO:0000259" key="1">
    <source>
        <dbReference type="Pfam" id="PF01323"/>
    </source>
</evidence>
<proteinExistence type="predicted"/>
<dbReference type="InterPro" id="IPR001853">
    <property type="entry name" value="DSBA-like_thioredoxin_dom"/>
</dbReference>
<dbReference type="Proteomes" id="UP000503640">
    <property type="component" value="Unassembled WGS sequence"/>
</dbReference>
<dbReference type="CDD" id="cd03024">
    <property type="entry name" value="DsbA_FrnE"/>
    <property type="match status" value="1"/>
</dbReference>
<accession>A0A7I9VJ44</accession>
<dbReference type="RefSeq" id="WP_176063897.1">
    <property type="nucleotide sequence ID" value="NZ_BJTG01000002.1"/>
</dbReference>
<name>A0A7I9VJ44_9BACT</name>
<evidence type="ECO:0000313" key="3">
    <source>
        <dbReference type="Proteomes" id="UP000503640"/>
    </source>
</evidence>
<protein>
    <submittedName>
        <fullName evidence="2">DSBA oxidoreductase</fullName>
    </submittedName>
</protein>
<dbReference type="AlphaFoldDB" id="A0A7I9VJ44"/>
<feature type="domain" description="DSBA-like thioredoxin" evidence="1">
    <location>
        <begin position="6"/>
        <end position="209"/>
    </location>
</feature>
<reference evidence="3" key="1">
    <citation type="journal article" date="2020" name="Appl. Environ. Microbiol.">
        <title>Diazotrophic Anaeromyxobacter Isolates from Soils.</title>
        <authorList>
            <person name="Masuda Y."/>
            <person name="Yamanaka H."/>
            <person name="Xu Z.X."/>
            <person name="Shiratori Y."/>
            <person name="Aono T."/>
            <person name="Amachi S."/>
            <person name="Senoo K."/>
            <person name="Itoh H."/>
        </authorList>
    </citation>
    <scope>NUCLEOTIDE SEQUENCE [LARGE SCALE GENOMIC DNA]</scope>
    <source>
        <strain evidence="3">R267</strain>
    </source>
</reference>
<dbReference type="SUPFAM" id="SSF52833">
    <property type="entry name" value="Thioredoxin-like"/>
    <property type="match status" value="1"/>
</dbReference>
<organism evidence="2 3">
    <name type="scientific">Anaeromyxobacter diazotrophicus</name>
    <dbReference type="NCBI Taxonomy" id="2590199"/>
    <lineage>
        <taxon>Bacteria</taxon>
        <taxon>Pseudomonadati</taxon>
        <taxon>Myxococcota</taxon>
        <taxon>Myxococcia</taxon>
        <taxon>Myxococcales</taxon>
        <taxon>Cystobacterineae</taxon>
        <taxon>Anaeromyxobacteraceae</taxon>
        <taxon>Anaeromyxobacter</taxon>
    </lineage>
</organism>
<dbReference type="InterPro" id="IPR036249">
    <property type="entry name" value="Thioredoxin-like_sf"/>
</dbReference>
<evidence type="ECO:0000313" key="2">
    <source>
        <dbReference type="EMBL" id="GEJ56431.1"/>
    </source>
</evidence>
<sequence length="232" mass="25108">MRTLRVEVWSDIACPWCYVGKRRLEAAVARLPASDRVEVVWRAFELDPTAPRTVPEEPYAERLARKYGCSTAEAQAMVDRMTSVAAGDGLPFRFDLVHPGNTFDAHRLLHLALERGLQDAVKERFLRAYLTEGAAIGDPSVLAPLAVEAGLGEEEVRRVLASDAYAGSVRGDEEEARRFGIHAVPFFVLGGRYGLSGAQPVEVLHEALARALAEAPEPLVAEGAVCGPDGCG</sequence>
<dbReference type="Pfam" id="PF01323">
    <property type="entry name" value="DSBA"/>
    <property type="match status" value="1"/>
</dbReference>
<dbReference type="GO" id="GO:0016491">
    <property type="term" value="F:oxidoreductase activity"/>
    <property type="evidence" value="ECO:0007669"/>
    <property type="project" value="InterPro"/>
</dbReference>
<keyword evidence="3" id="KW-1185">Reference proteome</keyword>
<gene>
    <name evidence="2" type="ORF">AMYX_11720</name>
</gene>
<dbReference type="EMBL" id="BJTG01000002">
    <property type="protein sequence ID" value="GEJ56431.1"/>
    <property type="molecule type" value="Genomic_DNA"/>
</dbReference>
<dbReference type="PANTHER" id="PTHR13887">
    <property type="entry name" value="GLUTATHIONE S-TRANSFERASE KAPPA"/>
    <property type="match status" value="1"/>
</dbReference>
<comment type="caution">
    <text evidence="2">The sequence shown here is derived from an EMBL/GenBank/DDBJ whole genome shotgun (WGS) entry which is preliminary data.</text>
</comment>